<dbReference type="SUPFAM" id="SSF51735">
    <property type="entry name" value="NAD(P)-binding Rossmann-fold domains"/>
    <property type="match status" value="1"/>
</dbReference>
<dbReference type="Gene3D" id="3.40.50.720">
    <property type="entry name" value="NAD(P)-binding Rossmann-like Domain"/>
    <property type="match status" value="1"/>
</dbReference>
<dbReference type="OrthoDB" id="7687386at2"/>
<organism evidence="2 3">
    <name type="scientific">Pseudorhodobacter antarcticus</name>
    <dbReference type="NCBI Taxonomy" id="1077947"/>
    <lineage>
        <taxon>Bacteria</taxon>
        <taxon>Pseudomonadati</taxon>
        <taxon>Pseudomonadota</taxon>
        <taxon>Alphaproteobacteria</taxon>
        <taxon>Rhodobacterales</taxon>
        <taxon>Paracoccaceae</taxon>
        <taxon>Pseudorhodobacter</taxon>
    </lineage>
</organism>
<protein>
    <submittedName>
        <fullName evidence="2">NAD dependent epimerase/dehydratase family protein</fullName>
    </submittedName>
</protein>
<feature type="domain" description="NAD-dependent epimerase/dehydratase" evidence="1">
    <location>
        <begin position="69"/>
        <end position="154"/>
    </location>
</feature>
<dbReference type="Pfam" id="PF01370">
    <property type="entry name" value="Epimerase"/>
    <property type="match status" value="1"/>
</dbReference>
<keyword evidence="3" id="KW-1185">Reference proteome</keyword>
<evidence type="ECO:0000259" key="1">
    <source>
        <dbReference type="Pfam" id="PF01370"/>
    </source>
</evidence>
<evidence type="ECO:0000313" key="2">
    <source>
        <dbReference type="EMBL" id="SEM89805.1"/>
    </source>
</evidence>
<dbReference type="STRING" id="1077947.SAMN05216227_100452"/>
<accession>A0A1H8C404</accession>
<gene>
    <name evidence="2" type="ORF">SAMN05216227_100452</name>
</gene>
<dbReference type="InterPro" id="IPR001509">
    <property type="entry name" value="Epimerase_deHydtase"/>
</dbReference>
<dbReference type="RefSeq" id="WP_050518034.1">
    <property type="nucleotide sequence ID" value="NZ_FOCO01000004.1"/>
</dbReference>
<evidence type="ECO:0000313" key="3">
    <source>
        <dbReference type="Proteomes" id="UP000183002"/>
    </source>
</evidence>
<sequence>MSVPLLVMGTTGRIGGALRQNGAPQLRPIWQARDARPGFLHWDILAGPCPDAAASGVVLCMAGVIRGDAAQLDHNSALGLAACNAAIDQGARHVFLASSAAVYGASDGVLAEDAVPAPMGAYGAAKLAMERAAMGRMQGAAPGITLLRIGNIAGFDALLGNVRHGLTAQLDPVAGQAGPVRSYIGPATLARVLVQLAGLAARDVPLPPVLNIAAATVAMGDLLDAAGADWRFGPQNPAVIPRVELDITRLRSLVDLPAHAGQAAAMVAEWRGMAT</sequence>
<reference evidence="2 3" key="1">
    <citation type="submission" date="2016-10" db="EMBL/GenBank/DDBJ databases">
        <authorList>
            <person name="de Groot N.N."/>
        </authorList>
    </citation>
    <scope>NUCLEOTIDE SEQUENCE [LARGE SCALE GENOMIC DNA]</scope>
    <source>
        <strain evidence="2 3">CGMCC 1.10836</strain>
    </source>
</reference>
<proteinExistence type="predicted"/>
<dbReference type="InterPro" id="IPR036291">
    <property type="entry name" value="NAD(P)-bd_dom_sf"/>
</dbReference>
<name>A0A1H8C404_9RHOB</name>
<dbReference type="EMBL" id="FOCO01000004">
    <property type="protein sequence ID" value="SEM89805.1"/>
    <property type="molecule type" value="Genomic_DNA"/>
</dbReference>
<dbReference type="Proteomes" id="UP000183002">
    <property type="component" value="Unassembled WGS sequence"/>
</dbReference>
<dbReference type="AlphaFoldDB" id="A0A1H8C404"/>